<feature type="domain" description="CBS" evidence="4">
    <location>
        <begin position="94"/>
        <end position="153"/>
    </location>
</feature>
<dbReference type="Gene3D" id="3.30.1340.30">
    <property type="match status" value="1"/>
</dbReference>
<dbReference type="PROSITE" id="PS51371">
    <property type="entry name" value="CBS"/>
    <property type="match status" value="2"/>
</dbReference>
<dbReference type="CDD" id="cd04586">
    <property type="entry name" value="CBS_pair_BON_assoc"/>
    <property type="match status" value="1"/>
</dbReference>
<dbReference type="RefSeq" id="WP_092867751.1">
    <property type="nucleotide sequence ID" value="NZ_FPCH01000002.1"/>
</dbReference>
<dbReference type="InterPro" id="IPR051257">
    <property type="entry name" value="Diverse_CBS-Domain"/>
</dbReference>
<proteinExistence type="predicted"/>
<dbReference type="InterPro" id="IPR007055">
    <property type="entry name" value="BON_dom"/>
</dbReference>
<dbReference type="PANTHER" id="PTHR43080:SF26">
    <property type="entry name" value="REGULATORY PROTEIN"/>
    <property type="match status" value="1"/>
</dbReference>
<dbReference type="PROSITE" id="PS50914">
    <property type="entry name" value="BON"/>
    <property type="match status" value="1"/>
</dbReference>
<dbReference type="OrthoDB" id="9783590at2"/>
<evidence type="ECO:0000313" key="6">
    <source>
        <dbReference type="Proteomes" id="UP000199423"/>
    </source>
</evidence>
<evidence type="ECO:0000256" key="1">
    <source>
        <dbReference type="ARBA" id="ARBA00023122"/>
    </source>
</evidence>
<dbReference type="AlphaFoldDB" id="A0A1I7NI16"/>
<keyword evidence="1 2" id="KW-0129">CBS domain</keyword>
<dbReference type="Pfam" id="PF00571">
    <property type="entry name" value="CBS"/>
    <property type="match status" value="2"/>
</dbReference>
<dbReference type="Proteomes" id="UP000199423">
    <property type="component" value="Unassembled WGS sequence"/>
</dbReference>
<gene>
    <name evidence="5" type="ORF">SAMN04488557_2246</name>
</gene>
<evidence type="ECO:0000256" key="2">
    <source>
        <dbReference type="PROSITE-ProRule" id="PRU00703"/>
    </source>
</evidence>
<evidence type="ECO:0000313" key="5">
    <source>
        <dbReference type="EMBL" id="SFV34186.1"/>
    </source>
</evidence>
<dbReference type="Pfam" id="PF04972">
    <property type="entry name" value="BON"/>
    <property type="match status" value="1"/>
</dbReference>
<organism evidence="5 6">
    <name type="scientific">Hyphomicrobium facile</name>
    <dbReference type="NCBI Taxonomy" id="51670"/>
    <lineage>
        <taxon>Bacteria</taxon>
        <taxon>Pseudomonadati</taxon>
        <taxon>Pseudomonadota</taxon>
        <taxon>Alphaproteobacteria</taxon>
        <taxon>Hyphomicrobiales</taxon>
        <taxon>Hyphomicrobiaceae</taxon>
        <taxon>Hyphomicrobium</taxon>
    </lineage>
</organism>
<dbReference type="PIRSF" id="PIRSF036990">
    <property type="entry name" value="UCP036990_CBS_BON"/>
    <property type="match status" value="1"/>
</dbReference>
<evidence type="ECO:0000259" key="4">
    <source>
        <dbReference type="PROSITE" id="PS51371"/>
    </source>
</evidence>
<accession>A0A1I7NI16</accession>
<dbReference type="PANTHER" id="PTHR43080">
    <property type="entry name" value="CBS DOMAIN-CONTAINING PROTEIN CBSX3, MITOCHONDRIAL"/>
    <property type="match status" value="1"/>
</dbReference>
<dbReference type="SMART" id="SM00116">
    <property type="entry name" value="CBS"/>
    <property type="match status" value="2"/>
</dbReference>
<dbReference type="STRING" id="51670.SAMN04488557_2246"/>
<keyword evidence="6" id="KW-1185">Reference proteome</keyword>
<feature type="domain" description="BON" evidence="3">
    <location>
        <begin position="156"/>
        <end position="224"/>
    </location>
</feature>
<name>A0A1I7NI16_9HYPH</name>
<evidence type="ECO:0000259" key="3">
    <source>
        <dbReference type="PROSITE" id="PS50914"/>
    </source>
</evidence>
<reference evidence="6" key="1">
    <citation type="submission" date="2016-10" db="EMBL/GenBank/DDBJ databases">
        <authorList>
            <person name="Varghese N."/>
            <person name="Submissions S."/>
        </authorList>
    </citation>
    <scope>NUCLEOTIDE SEQUENCE [LARGE SCALE GENOMIC DNA]</scope>
    <source>
        <strain evidence="6">DSM 1565</strain>
    </source>
</reference>
<dbReference type="InterPro" id="IPR017080">
    <property type="entry name" value="UCP036990_CBS_BON"/>
</dbReference>
<feature type="domain" description="CBS" evidence="4">
    <location>
        <begin position="7"/>
        <end position="63"/>
    </location>
</feature>
<dbReference type="SUPFAM" id="SSF54631">
    <property type="entry name" value="CBS-domain pair"/>
    <property type="match status" value="1"/>
</dbReference>
<dbReference type="InterPro" id="IPR046342">
    <property type="entry name" value="CBS_dom_sf"/>
</dbReference>
<dbReference type="InterPro" id="IPR000644">
    <property type="entry name" value="CBS_dom"/>
</dbReference>
<sequence length="247" mass="26735">MKARDIMTKNVVSVTPECSIVDMAATMQKFRVSGLPVINAGGALVGLVTEGDCLRRAETGTEAKRSGWRSFLAAPATLAGEYIRSHGRKVADVMTPDPITIGEDTDLDEIIHLMEKHQIKRLPVVTDDAVVGIVSRANIVQALAGLARGSGPVREDDTAIRDQVRAELRKLPWMAIEFITPTVKDGIVDLWGSFTAYQQDRAAVVAAENVPGVKEVRNHLAWVDPVSGLVVYSPDDKEQSQPAEPVS</sequence>
<dbReference type="Gene3D" id="3.10.580.10">
    <property type="entry name" value="CBS-domain"/>
    <property type="match status" value="1"/>
</dbReference>
<protein>
    <submittedName>
        <fullName evidence="5">BON domain-containing protein</fullName>
    </submittedName>
</protein>
<dbReference type="EMBL" id="FPCH01000002">
    <property type="protein sequence ID" value="SFV34186.1"/>
    <property type="molecule type" value="Genomic_DNA"/>
</dbReference>